<dbReference type="RefSeq" id="WP_160949868.1">
    <property type="nucleotide sequence ID" value="NZ_JACWEZ010000002.1"/>
</dbReference>
<evidence type="ECO:0000313" key="2">
    <source>
        <dbReference type="Proteomes" id="UP000621631"/>
    </source>
</evidence>
<evidence type="ECO:0000313" key="1">
    <source>
        <dbReference type="EMBL" id="MBD1221603.1"/>
    </source>
</evidence>
<dbReference type="EMBL" id="JACWEZ010000002">
    <property type="protein sequence ID" value="MBD1221603.1"/>
    <property type="molecule type" value="Genomic_DNA"/>
</dbReference>
<name>A0ABR7VIV4_VIRHA</name>
<sequence>MVLRTPEAEKKDVDFIISANKVITKVTREVEKHHQGIRVDGTISHLKTILIELEKMKEQLDNKKFTPTYPIFITDSWSFNSELGIQLLKLNEEYKKLN</sequence>
<comment type="caution">
    <text evidence="1">The sequence shown here is derived from an EMBL/GenBank/DDBJ whole genome shotgun (WGS) entry which is preliminary data.</text>
</comment>
<dbReference type="Proteomes" id="UP000621631">
    <property type="component" value="Unassembled WGS sequence"/>
</dbReference>
<reference evidence="1 2" key="1">
    <citation type="submission" date="2020-09" db="EMBL/GenBank/DDBJ databases">
        <title>Draft Genome Sequences of Oil-Oxidizing Bacteria Halomonas titanicae, Marinobacter lutaoensis, and Virgibacillus halodenitrificans Isolated from Highly Saline Environments.</title>
        <authorList>
            <person name="Grouzdev D.S."/>
            <person name="Sokolova D.S."/>
            <person name="Semenova E.M."/>
            <person name="Borzenkov I.A."/>
            <person name="Bidzhieva S.K."/>
            <person name="Poltaraus A.B."/>
            <person name="Nazina T.N."/>
        </authorList>
    </citation>
    <scope>NUCLEOTIDE SEQUENCE [LARGE SCALE GENOMIC DNA]</scope>
    <source>
        <strain evidence="1 2">VKM B-3472D</strain>
    </source>
</reference>
<proteinExistence type="predicted"/>
<protein>
    <submittedName>
        <fullName evidence="1">Uncharacterized protein</fullName>
    </submittedName>
</protein>
<keyword evidence="2" id="KW-1185">Reference proteome</keyword>
<gene>
    <name evidence="1" type="ORF">IC602_03205</name>
</gene>
<accession>A0ABR7VIV4</accession>
<organism evidence="1 2">
    <name type="scientific">Virgibacillus halodenitrificans</name>
    <name type="common">Bacillus halodenitrificans</name>
    <dbReference type="NCBI Taxonomy" id="1482"/>
    <lineage>
        <taxon>Bacteria</taxon>
        <taxon>Bacillati</taxon>
        <taxon>Bacillota</taxon>
        <taxon>Bacilli</taxon>
        <taxon>Bacillales</taxon>
        <taxon>Bacillaceae</taxon>
        <taxon>Virgibacillus</taxon>
    </lineage>
</organism>